<accession>A0A550CRQ0</accession>
<dbReference type="EMBL" id="VDMD01000002">
    <property type="protein sequence ID" value="TRM67460.1"/>
    <property type="molecule type" value="Genomic_DNA"/>
</dbReference>
<dbReference type="GO" id="GO:0016788">
    <property type="term" value="F:hydrolase activity, acting on ester bonds"/>
    <property type="evidence" value="ECO:0007669"/>
    <property type="project" value="InterPro"/>
</dbReference>
<keyword evidence="3" id="KW-0732">Signal</keyword>
<dbReference type="GO" id="GO:0009395">
    <property type="term" value="P:phospholipid catabolic process"/>
    <property type="evidence" value="ECO:0007669"/>
    <property type="project" value="TreeGrafter"/>
</dbReference>
<dbReference type="PANTHER" id="PTHR31956">
    <property type="entry name" value="NON-SPECIFIC PHOSPHOLIPASE C4-RELATED"/>
    <property type="match status" value="1"/>
</dbReference>
<organism evidence="4 5">
    <name type="scientific">Schizophyllum amplum</name>
    <dbReference type="NCBI Taxonomy" id="97359"/>
    <lineage>
        <taxon>Eukaryota</taxon>
        <taxon>Fungi</taxon>
        <taxon>Dikarya</taxon>
        <taxon>Basidiomycota</taxon>
        <taxon>Agaricomycotina</taxon>
        <taxon>Agaricomycetes</taxon>
        <taxon>Agaricomycetidae</taxon>
        <taxon>Agaricales</taxon>
        <taxon>Schizophyllaceae</taxon>
        <taxon>Schizophyllum</taxon>
    </lineage>
</organism>
<comment type="caution">
    <text evidence="4">The sequence shown here is derived from an EMBL/GenBank/DDBJ whole genome shotgun (WGS) entry which is preliminary data.</text>
</comment>
<keyword evidence="5" id="KW-1185">Reference proteome</keyword>
<name>A0A550CRQ0_9AGAR</name>
<evidence type="ECO:0000313" key="5">
    <source>
        <dbReference type="Proteomes" id="UP000320762"/>
    </source>
</evidence>
<evidence type="ECO:0000313" key="4">
    <source>
        <dbReference type="EMBL" id="TRM67460.1"/>
    </source>
</evidence>
<evidence type="ECO:0000256" key="3">
    <source>
        <dbReference type="SAM" id="SignalP"/>
    </source>
</evidence>
<keyword evidence="1" id="KW-0378">Hydrolase</keyword>
<reference evidence="4 5" key="1">
    <citation type="journal article" date="2019" name="New Phytol.">
        <title>Comparative genomics reveals unique wood-decay strategies and fruiting body development in the Schizophyllaceae.</title>
        <authorList>
            <person name="Almasi E."/>
            <person name="Sahu N."/>
            <person name="Krizsan K."/>
            <person name="Balint B."/>
            <person name="Kovacs G.M."/>
            <person name="Kiss B."/>
            <person name="Cseklye J."/>
            <person name="Drula E."/>
            <person name="Henrissat B."/>
            <person name="Nagy I."/>
            <person name="Chovatia M."/>
            <person name="Adam C."/>
            <person name="LaButti K."/>
            <person name="Lipzen A."/>
            <person name="Riley R."/>
            <person name="Grigoriev I.V."/>
            <person name="Nagy L.G."/>
        </authorList>
    </citation>
    <scope>NUCLEOTIDE SEQUENCE [LARGE SCALE GENOMIC DNA]</scope>
    <source>
        <strain evidence="4 5">NL-1724</strain>
    </source>
</reference>
<dbReference type="STRING" id="97359.A0A550CRQ0"/>
<dbReference type="Pfam" id="PF04185">
    <property type="entry name" value="Phosphoesterase"/>
    <property type="match status" value="1"/>
</dbReference>
<dbReference type="PANTHER" id="PTHR31956:SF8">
    <property type="entry name" value="ACID PHOSPHATASE PHOA (AFU_ORTHOLOGUE AFUA_1G03570)"/>
    <property type="match status" value="1"/>
</dbReference>
<proteinExistence type="predicted"/>
<feature type="region of interest" description="Disordered" evidence="2">
    <location>
        <begin position="25"/>
        <end position="46"/>
    </location>
</feature>
<feature type="compositionally biased region" description="Polar residues" evidence="2">
    <location>
        <begin position="32"/>
        <end position="46"/>
    </location>
</feature>
<dbReference type="OrthoDB" id="5135119at2759"/>
<gene>
    <name evidence="4" type="ORF">BD626DRAFT_478871</name>
</gene>
<feature type="signal peptide" evidence="3">
    <location>
        <begin position="1"/>
        <end position="20"/>
    </location>
</feature>
<dbReference type="AlphaFoldDB" id="A0A550CRQ0"/>
<dbReference type="InterPro" id="IPR007312">
    <property type="entry name" value="Phosphoesterase"/>
</dbReference>
<feature type="chain" id="PRO_5021891730" evidence="3">
    <location>
        <begin position="21"/>
        <end position="457"/>
    </location>
</feature>
<dbReference type="Proteomes" id="UP000320762">
    <property type="component" value="Unassembled WGS sequence"/>
</dbReference>
<dbReference type="InterPro" id="IPR017850">
    <property type="entry name" value="Alkaline_phosphatase_core_sf"/>
</dbReference>
<evidence type="ECO:0000256" key="1">
    <source>
        <dbReference type="ARBA" id="ARBA00022801"/>
    </source>
</evidence>
<dbReference type="Gene3D" id="3.40.720.10">
    <property type="entry name" value="Alkaline Phosphatase, subunit A"/>
    <property type="match status" value="1"/>
</dbReference>
<protein>
    <submittedName>
        <fullName evidence="4">Phosphoesterase family-domain-containing protein</fullName>
    </submittedName>
</protein>
<evidence type="ECO:0000256" key="2">
    <source>
        <dbReference type="SAM" id="MobiDB-lite"/>
    </source>
</evidence>
<sequence length="457" mass="50255">MASPALALIVGTLFAQTARAATAWRFEPPSTSPTEQSGNYTGFSNDTINDTEVVEGKVFNRFVQIWLENTDFDDARTTPAWENLTSRGLLLSAFHGVTHPSEPNYLASIGGDFWGLQDDDYYHIPENISTVVDLLEDAGVSWATYQENMPTDHFYGSSYTSHNYLNASAEDYTFYVRKHNPLGVYDSVSQNKARQGRIRNFNDFANDIVNGSLSQWMFITPNMVNDAHDTTTDFAAAFIEYWLFPLLEDERFNDDGTIIVLSFDENETWDVQNHIYTLVLGNGLPEDLVGTTDDTFYTHFSLLSTVQANWGLKNLGRNDVNTTMSNVFDFVARETGFENTNVPEDARPLLNISGFAGPLNSESYIPFYAPDDLTAIGAGGQGVFVSDSLDTSVTYGSLGESTNLTSIDSQSPWIVVEDKSEAKVAVFAKEGNGAAPVTTNMLAAVSAAVIIAAAVYL</sequence>